<evidence type="ECO:0000256" key="4">
    <source>
        <dbReference type="ARBA" id="ARBA00022525"/>
    </source>
</evidence>
<dbReference type="Gene3D" id="2.40.50.40">
    <property type="match status" value="1"/>
</dbReference>
<evidence type="ECO:0000256" key="3">
    <source>
        <dbReference type="ARBA" id="ARBA00022514"/>
    </source>
</evidence>
<proteinExistence type="inferred from homology"/>
<dbReference type="OrthoDB" id="8872899at2759"/>
<dbReference type="InterPro" id="IPR001089">
    <property type="entry name" value="Chemokine_CXC"/>
</dbReference>
<organism evidence="8 9">
    <name type="scientific">Scyliorhinus torazame</name>
    <name type="common">Cloudy catshark</name>
    <name type="synonym">Catulus torazame</name>
    <dbReference type="NCBI Taxonomy" id="75743"/>
    <lineage>
        <taxon>Eukaryota</taxon>
        <taxon>Metazoa</taxon>
        <taxon>Chordata</taxon>
        <taxon>Craniata</taxon>
        <taxon>Vertebrata</taxon>
        <taxon>Chondrichthyes</taxon>
        <taxon>Elasmobranchii</taxon>
        <taxon>Galeomorphii</taxon>
        <taxon>Galeoidea</taxon>
        <taxon>Carcharhiniformes</taxon>
        <taxon>Scyliorhinidae</taxon>
        <taxon>Scyliorhinus</taxon>
    </lineage>
</organism>
<accession>A0A401PVS9</accession>
<dbReference type="STRING" id="75743.A0A401PVS9"/>
<feature type="domain" description="Chemokine interleukin-8-like" evidence="7">
    <location>
        <begin position="28"/>
        <end position="89"/>
    </location>
</feature>
<comment type="subcellular location">
    <subcellularLocation>
        <location evidence="1 6">Secreted</location>
    </subcellularLocation>
</comment>
<dbReference type="CDD" id="cd00273">
    <property type="entry name" value="Chemokine_CXC"/>
    <property type="match status" value="1"/>
</dbReference>
<keyword evidence="6" id="KW-0145">Chemotaxis</keyword>
<dbReference type="GO" id="GO:0006952">
    <property type="term" value="P:defense response"/>
    <property type="evidence" value="ECO:0007669"/>
    <property type="project" value="InterPro"/>
</dbReference>
<keyword evidence="6" id="KW-0732">Signal</keyword>
<dbReference type="GO" id="GO:0008009">
    <property type="term" value="F:chemokine activity"/>
    <property type="evidence" value="ECO:0007669"/>
    <property type="project" value="InterPro"/>
</dbReference>
<feature type="signal peptide" evidence="6">
    <location>
        <begin position="1"/>
        <end position="21"/>
    </location>
</feature>
<evidence type="ECO:0000256" key="1">
    <source>
        <dbReference type="ARBA" id="ARBA00004613"/>
    </source>
</evidence>
<dbReference type="PANTHER" id="PTHR12015">
    <property type="entry name" value="SMALL INDUCIBLE CYTOKINE A"/>
    <property type="match status" value="1"/>
</dbReference>
<protein>
    <recommendedName>
        <fullName evidence="6">C-X-C motif chemokine</fullName>
    </recommendedName>
</protein>
<comment type="similarity">
    <text evidence="2 6">Belongs to the intercrine alpha (chemokine CxC) family.</text>
</comment>
<gene>
    <name evidence="8" type="ORF">scyTo_0018436</name>
</gene>
<dbReference type="InterPro" id="IPR001811">
    <property type="entry name" value="Chemokine_IL8-like_dom"/>
</dbReference>
<sequence>MNRAATLTVLILLLCAITAQGIPIPGIQGRCKCIRTTARPVNPKTMRSVKYIPRGSHCVTTEIIVTMKNGKKLCVNPNAQWVKIIIKAKRAGRQRK</sequence>
<name>A0A401PVS9_SCYTO</name>
<evidence type="ECO:0000256" key="5">
    <source>
        <dbReference type="ARBA" id="ARBA00023157"/>
    </source>
</evidence>
<dbReference type="GO" id="GO:0006955">
    <property type="term" value="P:immune response"/>
    <property type="evidence" value="ECO:0007669"/>
    <property type="project" value="InterPro"/>
</dbReference>
<evidence type="ECO:0000313" key="8">
    <source>
        <dbReference type="EMBL" id="GCB77173.1"/>
    </source>
</evidence>
<keyword evidence="9" id="KW-1185">Reference proteome</keyword>
<dbReference type="InterPro" id="IPR039809">
    <property type="entry name" value="Chemokine_b/g/d"/>
</dbReference>
<comment type="caution">
    <text evidence="8">The sequence shown here is derived from an EMBL/GenBank/DDBJ whole genome shotgun (WGS) entry which is preliminary data.</text>
</comment>
<dbReference type="FunFam" id="2.40.50.40:FF:000004">
    <property type="entry name" value="C-X-C motif chemokine"/>
    <property type="match status" value="1"/>
</dbReference>
<dbReference type="PRINTS" id="PR00436">
    <property type="entry name" value="INTERLEUKIN8"/>
</dbReference>
<dbReference type="AlphaFoldDB" id="A0A401PVS9"/>
<keyword evidence="5" id="KW-1015">Disulfide bond</keyword>
<evidence type="ECO:0000256" key="2">
    <source>
        <dbReference type="ARBA" id="ARBA00010665"/>
    </source>
</evidence>
<dbReference type="InterPro" id="IPR036048">
    <property type="entry name" value="Interleukin_8-like_sf"/>
</dbReference>
<keyword evidence="3 6" id="KW-0202">Cytokine</keyword>
<dbReference type="GO" id="GO:0005615">
    <property type="term" value="C:extracellular space"/>
    <property type="evidence" value="ECO:0007669"/>
    <property type="project" value="UniProtKB-UniRule"/>
</dbReference>
<dbReference type="OMA" id="GIQGRCK"/>
<evidence type="ECO:0000313" key="9">
    <source>
        <dbReference type="Proteomes" id="UP000288216"/>
    </source>
</evidence>
<dbReference type="PROSITE" id="PS00471">
    <property type="entry name" value="SMALL_CYTOKINES_CXC"/>
    <property type="match status" value="1"/>
</dbReference>
<dbReference type="Pfam" id="PF00048">
    <property type="entry name" value="IL8"/>
    <property type="match status" value="1"/>
</dbReference>
<dbReference type="SMART" id="SM00199">
    <property type="entry name" value="SCY"/>
    <property type="match status" value="1"/>
</dbReference>
<feature type="chain" id="PRO_5018818218" description="C-X-C motif chemokine" evidence="6">
    <location>
        <begin position="22"/>
        <end position="96"/>
    </location>
</feature>
<dbReference type="InterPro" id="IPR018048">
    <property type="entry name" value="Chemokine_CXC_CS"/>
</dbReference>
<dbReference type="EMBL" id="BFAA01012834">
    <property type="protein sequence ID" value="GCB77173.1"/>
    <property type="molecule type" value="Genomic_DNA"/>
</dbReference>
<evidence type="ECO:0000256" key="6">
    <source>
        <dbReference type="RuleBase" id="RU361149"/>
    </source>
</evidence>
<dbReference type="InterPro" id="IPR033899">
    <property type="entry name" value="CXC_Chemokine_domain"/>
</dbReference>
<dbReference type="Proteomes" id="UP000288216">
    <property type="component" value="Unassembled WGS sequence"/>
</dbReference>
<evidence type="ECO:0000259" key="7">
    <source>
        <dbReference type="SMART" id="SM00199"/>
    </source>
</evidence>
<dbReference type="PRINTS" id="PR00437">
    <property type="entry name" value="SMALLCYTKCXC"/>
</dbReference>
<keyword evidence="4 6" id="KW-0964">Secreted</keyword>
<reference evidence="8 9" key="1">
    <citation type="journal article" date="2018" name="Nat. Ecol. Evol.">
        <title>Shark genomes provide insights into elasmobranch evolution and the origin of vertebrates.</title>
        <authorList>
            <person name="Hara Y"/>
            <person name="Yamaguchi K"/>
            <person name="Onimaru K"/>
            <person name="Kadota M"/>
            <person name="Koyanagi M"/>
            <person name="Keeley SD"/>
            <person name="Tatsumi K"/>
            <person name="Tanaka K"/>
            <person name="Motone F"/>
            <person name="Kageyama Y"/>
            <person name="Nozu R"/>
            <person name="Adachi N"/>
            <person name="Nishimura O"/>
            <person name="Nakagawa R"/>
            <person name="Tanegashima C"/>
            <person name="Kiyatake I"/>
            <person name="Matsumoto R"/>
            <person name="Murakumo K"/>
            <person name="Nishida K"/>
            <person name="Terakita A"/>
            <person name="Kuratani S"/>
            <person name="Sato K"/>
            <person name="Hyodo S Kuraku.S."/>
        </authorList>
    </citation>
    <scope>NUCLEOTIDE SEQUENCE [LARGE SCALE GENOMIC DNA]</scope>
</reference>
<dbReference type="SUPFAM" id="SSF54117">
    <property type="entry name" value="Interleukin 8-like chemokines"/>
    <property type="match status" value="1"/>
</dbReference>